<dbReference type="EMBL" id="CP127295">
    <property type="protein sequence ID" value="WIX98240.1"/>
    <property type="molecule type" value="Genomic_DNA"/>
</dbReference>
<dbReference type="InterPro" id="IPR016181">
    <property type="entry name" value="Acyl_CoA_acyltransferase"/>
</dbReference>
<name>A0A9Y2JGK7_9PSEU</name>
<dbReference type="SUPFAM" id="SSF55729">
    <property type="entry name" value="Acyl-CoA N-acyltransferases (Nat)"/>
    <property type="match status" value="1"/>
</dbReference>
<dbReference type="Pfam" id="PF00583">
    <property type="entry name" value="Acetyltransf_1"/>
    <property type="match status" value="1"/>
</dbReference>
<dbReference type="GO" id="GO:0016747">
    <property type="term" value="F:acyltransferase activity, transferring groups other than amino-acyl groups"/>
    <property type="evidence" value="ECO:0007669"/>
    <property type="project" value="InterPro"/>
</dbReference>
<feature type="region of interest" description="Disordered" evidence="1">
    <location>
        <begin position="1"/>
        <end position="28"/>
    </location>
</feature>
<dbReference type="Proteomes" id="UP001239397">
    <property type="component" value="Chromosome"/>
</dbReference>
<evidence type="ECO:0000259" key="2">
    <source>
        <dbReference type="PROSITE" id="PS51186"/>
    </source>
</evidence>
<dbReference type="Gene3D" id="3.40.630.30">
    <property type="match status" value="1"/>
</dbReference>
<evidence type="ECO:0000313" key="4">
    <source>
        <dbReference type="Proteomes" id="UP001239397"/>
    </source>
</evidence>
<keyword evidence="3" id="KW-0012">Acyltransferase</keyword>
<accession>A0A9Y2JGK7</accession>
<reference evidence="3 4" key="1">
    <citation type="submission" date="2023-06" db="EMBL/GenBank/DDBJ databases">
        <authorList>
            <person name="Oyuntsetseg B."/>
            <person name="Kim S.B."/>
        </authorList>
    </citation>
    <scope>NUCLEOTIDE SEQUENCE [LARGE SCALE GENOMIC DNA]</scope>
    <source>
        <strain evidence="3 4">4-36</strain>
    </source>
</reference>
<dbReference type="EC" id="2.3.1.-" evidence="3"/>
<proteinExistence type="predicted"/>
<evidence type="ECO:0000256" key="1">
    <source>
        <dbReference type="SAM" id="MobiDB-lite"/>
    </source>
</evidence>
<evidence type="ECO:0000313" key="3">
    <source>
        <dbReference type="EMBL" id="WIX98240.1"/>
    </source>
</evidence>
<dbReference type="RefSeq" id="WP_285994725.1">
    <property type="nucleotide sequence ID" value="NZ_CP127295.1"/>
</dbReference>
<dbReference type="AlphaFoldDB" id="A0A9Y2JGK7"/>
<dbReference type="PROSITE" id="PS51186">
    <property type="entry name" value="GNAT"/>
    <property type="match status" value="1"/>
</dbReference>
<keyword evidence="3" id="KW-0808">Transferase</keyword>
<feature type="domain" description="N-acetyltransferase" evidence="2">
    <location>
        <begin position="40"/>
        <end position="191"/>
    </location>
</feature>
<organism evidence="3 4">
    <name type="scientific">Amycolatopsis mongoliensis</name>
    <dbReference type="NCBI Taxonomy" id="715475"/>
    <lineage>
        <taxon>Bacteria</taxon>
        <taxon>Bacillati</taxon>
        <taxon>Actinomycetota</taxon>
        <taxon>Actinomycetes</taxon>
        <taxon>Pseudonocardiales</taxon>
        <taxon>Pseudonocardiaceae</taxon>
        <taxon>Amycolatopsis</taxon>
    </lineage>
</organism>
<keyword evidence="4" id="KW-1185">Reference proteome</keyword>
<dbReference type="KEGG" id="amog:QRX60_29735"/>
<dbReference type="InterPro" id="IPR000182">
    <property type="entry name" value="GNAT_dom"/>
</dbReference>
<sequence length="191" mass="20172">MSEEVVMGADKVRGGACPDPTSPAGTTARRTVDLTDGRRVSVDLLTAADAPELGAAIEHADPETLYRRFCGPPPRVTPKLLRRLTELDYERRYALVARAADGHGVAVARYEATGEPGVADVAVVVDPAWRRAGLATALVRMLAEAAVAHGFTRFTATYFADNVPVSELLDEAGGKRVIAHGIAEAVVPLGT</sequence>
<protein>
    <submittedName>
        <fullName evidence="3">GNAT family N-acetyltransferase</fullName>
        <ecNumber evidence="3">2.3.1.-</ecNumber>
    </submittedName>
</protein>
<gene>
    <name evidence="3" type="ORF">QRX60_29735</name>
</gene>